<comment type="subcellular location">
    <subcellularLocation>
        <location evidence="1">Nucleus</location>
    </subcellularLocation>
</comment>
<comment type="similarity">
    <text evidence="5">Belongs to the GRAS family.</text>
</comment>
<evidence type="ECO:0000256" key="1">
    <source>
        <dbReference type="ARBA" id="ARBA00004123"/>
    </source>
</evidence>
<evidence type="ECO:0000256" key="5">
    <source>
        <dbReference type="PROSITE-ProRule" id="PRU01191"/>
    </source>
</evidence>
<dbReference type="Proteomes" id="UP001497516">
    <property type="component" value="Chromosome 6"/>
</dbReference>
<dbReference type="EMBL" id="OZ034819">
    <property type="protein sequence ID" value="CAL1397393.1"/>
    <property type="molecule type" value="Genomic_DNA"/>
</dbReference>
<feature type="region of interest" description="SAW" evidence="5">
    <location>
        <begin position="431"/>
        <end position="507"/>
    </location>
</feature>
<evidence type="ECO:0000256" key="4">
    <source>
        <dbReference type="ARBA" id="ARBA00023242"/>
    </source>
</evidence>
<evidence type="ECO:0000256" key="3">
    <source>
        <dbReference type="ARBA" id="ARBA00023163"/>
    </source>
</evidence>
<evidence type="ECO:0000256" key="2">
    <source>
        <dbReference type="ARBA" id="ARBA00023015"/>
    </source>
</evidence>
<dbReference type="GO" id="GO:0005634">
    <property type="term" value="C:nucleus"/>
    <property type="evidence" value="ECO:0007669"/>
    <property type="project" value="UniProtKB-SubCell"/>
</dbReference>
<dbReference type="PANTHER" id="PTHR31636">
    <property type="entry name" value="OSJNBA0084A10.13 PROTEIN-RELATED"/>
    <property type="match status" value="1"/>
</dbReference>
<dbReference type="Pfam" id="PF03514">
    <property type="entry name" value="GRAS"/>
    <property type="match status" value="1"/>
</dbReference>
<protein>
    <submittedName>
        <fullName evidence="7">Uncharacterized protein</fullName>
    </submittedName>
</protein>
<name>A0AAV2FHV8_9ROSI</name>
<keyword evidence="8" id="KW-1185">Reference proteome</keyword>
<dbReference type="PROSITE" id="PS50985">
    <property type="entry name" value="GRAS"/>
    <property type="match status" value="1"/>
</dbReference>
<keyword evidence="3" id="KW-0804">Transcription</keyword>
<evidence type="ECO:0000313" key="7">
    <source>
        <dbReference type="EMBL" id="CAL1397393.1"/>
    </source>
</evidence>
<organism evidence="7 8">
    <name type="scientific">Linum trigynum</name>
    <dbReference type="NCBI Taxonomy" id="586398"/>
    <lineage>
        <taxon>Eukaryota</taxon>
        <taxon>Viridiplantae</taxon>
        <taxon>Streptophyta</taxon>
        <taxon>Embryophyta</taxon>
        <taxon>Tracheophyta</taxon>
        <taxon>Spermatophyta</taxon>
        <taxon>Magnoliopsida</taxon>
        <taxon>eudicotyledons</taxon>
        <taxon>Gunneridae</taxon>
        <taxon>Pentapetalae</taxon>
        <taxon>rosids</taxon>
        <taxon>fabids</taxon>
        <taxon>Malpighiales</taxon>
        <taxon>Linaceae</taxon>
        <taxon>Linum</taxon>
    </lineage>
</organism>
<proteinExistence type="inferred from homology"/>
<feature type="region of interest" description="Disordered" evidence="6">
    <location>
        <begin position="1"/>
        <end position="78"/>
    </location>
</feature>
<gene>
    <name evidence="7" type="ORF">LTRI10_LOCUS37695</name>
</gene>
<accession>A0AAV2FHV8</accession>
<evidence type="ECO:0000313" key="8">
    <source>
        <dbReference type="Proteomes" id="UP001497516"/>
    </source>
</evidence>
<sequence>MFSPSCQLAPEEEELDQTLDEEVLLEQEVGPTTGPPPPPPKPAADQPPRRSTLDLLQKYGGGGSRSSSSSTCPTPPQRRALAAEEALRIAGKRIVQYSSGKAGAPSMLNIPFDPSLSHLSKDDVRSVELAEYLLAAAERVGDRQFDHAAALLNLCESLASRTGNAVQRLGHCFCQALREKIACDTGKKPPQDKKRSVPDYHESLLTSDFAVKAMQRGAMPMFQVPHMVGIQAIIENVTKANKIHVIDLKIGNGHQWVALMQGLMSLSDREPVELLRVTAVATITSNQSSIKDTGKRLASFAESIEMPFQFNIVVIIDEDEASDFRPDRFDLDPVEEALVVYSERVLQTLIGQPLRIERMMRVIKRMNPRVMVTVEVEANLNSSSFTGRFVEAIFHYGAIFENLESSMARDNPNRLWVETGLLGHQVGNILASEGVDRYVRSVNLDVWRKFFARFGMVELEPSLTASHQARWFLDRFTAGTPYTIESNEKSLILGFEGTPMLSVSTWKFIQFARLISDNQELRVEFY</sequence>
<keyword evidence="4" id="KW-0539">Nucleus</keyword>
<feature type="short sequence motif" description="VHIID" evidence="5">
    <location>
        <begin position="243"/>
        <end position="247"/>
    </location>
</feature>
<evidence type="ECO:0000256" key="6">
    <source>
        <dbReference type="SAM" id="MobiDB-lite"/>
    </source>
</evidence>
<feature type="compositionally biased region" description="Pro residues" evidence="6">
    <location>
        <begin position="33"/>
        <end position="42"/>
    </location>
</feature>
<reference evidence="7 8" key="1">
    <citation type="submission" date="2024-04" db="EMBL/GenBank/DDBJ databases">
        <authorList>
            <person name="Fracassetti M."/>
        </authorList>
    </citation>
    <scope>NUCLEOTIDE SEQUENCE [LARGE SCALE GENOMIC DNA]</scope>
</reference>
<dbReference type="AlphaFoldDB" id="A0AAV2FHV8"/>
<dbReference type="InterPro" id="IPR005202">
    <property type="entry name" value="TF_GRAS"/>
</dbReference>
<feature type="compositionally biased region" description="Acidic residues" evidence="6">
    <location>
        <begin position="10"/>
        <end position="25"/>
    </location>
</feature>
<keyword evidence="2" id="KW-0805">Transcription regulation</keyword>
<comment type="caution">
    <text evidence="5">Lacks conserved residue(s) required for the propagation of feature annotation.</text>
</comment>